<organism evidence="3">
    <name type="scientific">Gongylonema pulchrum</name>
    <dbReference type="NCBI Taxonomy" id="637853"/>
    <lineage>
        <taxon>Eukaryota</taxon>
        <taxon>Metazoa</taxon>
        <taxon>Ecdysozoa</taxon>
        <taxon>Nematoda</taxon>
        <taxon>Chromadorea</taxon>
        <taxon>Rhabditida</taxon>
        <taxon>Spirurina</taxon>
        <taxon>Spiruromorpha</taxon>
        <taxon>Spiruroidea</taxon>
        <taxon>Gongylonematidae</taxon>
        <taxon>Gongylonema</taxon>
    </lineage>
</organism>
<dbReference type="WBParaSite" id="GPUH_0001397701-mRNA-1">
    <property type="protein sequence ID" value="GPUH_0001397701-mRNA-1"/>
    <property type="gene ID" value="GPUH_0001397701"/>
</dbReference>
<evidence type="ECO:0000313" key="3">
    <source>
        <dbReference type="WBParaSite" id="GPUH_0001397701-mRNA-1"/>
    </source>
</evidence>
<keyword evidence="2" id="KW-1185">Reference proteome</keyword>
<evidence type="ECO:0000313" key="2">
    <source>
        <dbReference type="Proteomes" id="UP000271098"/>
    </source>
</evidence>
<sequence>MPIDEISISGYKTVARVDCTGSARRDCGASFLVSQQLLSDVRDPASIKIGENEDWVDATVLKLRDVFIAGAYASPGVTIGTIRSFLERCSAEEGRKLILSDSNHNITEAANPRFKETVEEFGLKIWNVNVPIPMKI</sequence>
<dbReference type="EMBL" id="UYRT01080743">
    <property type="protein sequence ID" value="VDN23317.1"/>
    <property type="molecule type" value="Genomic_DNA"/>
</dbReference>
<reference evidence="1 2" key="2">
    <citation type="submission" date="2018-11" db="EMBL/GenBank/DDBJ databases">
        <authorList>
            <consortium name="Pathogen Informatics"/>
        </authorList>
    </citation>
    <scope>NUCLEOTIDE SEQUENCE [LARGE SCALE GENOMIC DNA]</scope>
</reference>
<accession>A0A183DZ21</accession>
<protein>
    <submittedName>
        <fullName evidence="3">Homospermidine synthase</fullName>
    </submittedName>
</protein>
<gene>
    <name evidence="1" type="ORF">GPUH_LOCUS13962</name>
</gene>
<reference evidence="3" key="1">
    <citation type="submission" date="2016-06" db="UniProtKB">
        <authorList>
            <consortium name="WormBaseParasite"/>
        </authorList>
    </citation>
    <scope>IDENTIFICATION</scope>
</reference>
<evidence type="ECO:0000313" key="1">
    <source>
        <dbReference type="EMBL" id="VDN23317.1"/>
    </source>
</evidence>
<dbReference type="Proteomes" id="UP000271098">
    <property type="component" value="Unassembled WGS sequence"/>
</dbReference>
<proteinExistence type="predicted"/>
<dbReference type="AlphaFoldDB" id="A0A183DZ21"/>
<name>A0A183DZ21_9BILA</name>